<gene>
    <name evidence="2" type="ORF">CHRIB12_LOCUS4501</name>
</gene>
<protein>
    <submittedName>
        <fullName evidence="2">Uncharacterized protein</fullName>
    </submittedName>
</protein>
<dbReference type="OrthoDB" id="2416239at2759"/>
<organism evidence="2 3">
    <name type="scientific">Rhizophagus irregularis</name>
    <dbReference type="NCBI Taxonomy" id="588596"/>
    <lineage>
        <taxon>Eukaryota</taxon>
        <taxon>Fungi</taxon>
        <taxon>Fungi incertae sedis</taxon>
        <taxon>Mucoromycota</taxon>
        <taxon>Glomeromycotina</taxon>
        <taxon>Glomeromycetes</taxon>
        <taxon>Glomerales</taxon>
        <taxon>Glomeraceae</taxon>
        <taxon>Rhizophagus</taxon>
    </lineage>
</organism>
<feature type="region of interest" description="Disordered" evidence="1">
    <location>
        <begin position="1"/>
        <end position="119"/>
    </location>
</feature>
<proteinExistence type="predicted"/>
<comment type="caution">
    <text evidence="2">The sequence shown here is derived from an EMBL/GenBank/DDBJ whole genome shotgun (WGS) entry which is preliminary data.</text>
</comment>
<feature type="compositionally biased region" description="Basic and acidic residues" evidence="1">
    <location>
        <begin position="31"/>
        <end position="51"/>
    </location>
</feature>
<evidence type="ECO:0000313" key="2">
    <source>
        <dbReference type="EMBL" id="CAB5348529.1"/>
    </source>
</evidence>
<evidence type="ECO:0000256" key="1">
    <source>
        <dbReference type="SAM" id="MobiDB-lite"/>
    </source>
</evidence>
<feature type="compositionally biased region" description="Basic and acidic residues" evidence="1">
    <location>
        <begin position="67"/>
        <end position="84"/>
    </location>
</feature>
<accession>A0A916E3D1</accession>
<dbReference type="AlphaFoldDB" id="A0A916E3D1"/>
<feature type="compositionally biased region" description="Polar residues" evidence="1">
    <location>
        <begin position="92"/>
        <end position="108"/>
    </location>
</feature>
<reference evidence="2" key="1">
    <citation type="submission" date="2020-05" db="EMBL/GenBank/DDBJ databases">
        <authorList>
            <person name="Rincon C."/>
            <person name="Sanders R I."/>
            <person name="Robbins C."/>
            <person name="Chaturvedi A."/>
        </authorList>
    </citation>
    <scope>NUCLEOTIDE SEQUENCE</scope>
    <source>
        <strain evidence="2">CHB12</strain>
    </source>
</reference>
<name>A0A916E3D1_9GLOM</name>
<dbReference type="Proteomes" id="UP000684084">
    <property type="component" value="Unassembled WGS sequence"/>
</dbReference>
<sequence>MSGNTKRGGRGGRQTRSSSIIPKPVEPQPTSDKKMTEAMEAERAMDMEKSIVQDTYGLNSKSSSGNDKGKATEKSKAVAKELSRDPPLPPQNIINNDKINLQADQGSQPMDVDPSISNKDPSIITIEKVKEHIALVPYGELIGGKGPKTAKIKKALQTYNIQYNK</sequence>
<dbReference type="EMBL" id="CAGKOT010000007">
    <property type="protein sequence ID" value="CAB5348529.1"/>
    <property type="molecule type" value="Genomic_DNA"/>
</dbReference>
<evidence type="ECO:0000313" key="3">
    <source>
        <dbReference type="Proteomes" id="UP000684084"/>
    </source>
</evidence>